<dbReference type="Pfam" id="PF25460">
    <property type="entry name" value="Beta-prop_Aladin"/>
    <property type="match status" value="1"/>
</dbReference>
<dbReference type="PANTHER" id="PTHR14494">
    <property type="entry name" value="ALADIN/ADRACALIN/AAAS"/>
    <property type="match status" value="1"/>
</dbReference>
<proteinExistence type="predicted"/>
<evidence type="ECO:0000259" key="3">
    <source>
        <dbReference type="Pfam" id="PF25460"/>
    </source>
</evidence>
<evidence type="ECO:0000256" key="2">
    <source>
        <dbReference type="SAM" id="MobiDB-lite"/>
    </source>
</evidence>
<organism evidence="4 5">
    <name type="scientific">Aromia moschata</name>
    <dbReference type="NCBI Taxonomy" id="1265417"/>
    <lineage>
        <taxon>Eukaryota</taxon>
        <taxon>Metazoa</taxon>
        <taxon>Ecdysozoa</taxon>
        <taxon>Arthropoda</taxon>
        <taxon>Hexapoda</taxon>
        <taxon>Insecta</taxon>
        <taxon>Pterygota</taxon>
        <taxon>Neoptera</taxon>
        <taxon>Endopterygota</taxon>
        <taxon>Coleoptera</taxon>
        <taxon>Polyphaga</taxon>
        <taxon>Cucujiformia</taxon>
        <taxon>Chrysomeloidea</taxon>
        <taxon>Cerambycidae</taxon>
        <taxon>Cerambycinae</taxon>
        <taxon>Callichromatini</taxon>
        <taxon>Aromia</taxon>
    </lineage>
</organism>
<dbReference type="InterPro" id="IPR001680">
    <property type="entry name" value="WD40_rpt"/>
</dbReference>
<gene>
    <name evidence="4" type="ORF">NQ318_014252</name>
</gene>
<feature type="repeat" description="WD" evidence="1">
    <location>
        <begin position="219"/>
        <end position="254"/>
    </location>
</feature>
<dbReference type="Gene3D" id="2.130.10.10">
    <property type="entry name" value="YVTN repeat-like/Quinoprotein amine dehydrogenase"/>
    <property type="match status" value="2"/>
</dbReference>
<dbReference type="InterPro" id="IPR015943">
    <property type="entry name" value="WD40/YVTN_repeat-like_dom_sf"/>
</dbReference>
<dbReference type="InterPro" id="IPR045139">
    <property type="entry name" value="Aladin"/>
</dbReference>
<dbReference type="EMBL" id="JAPWTK010000027">
    <property type="protein sequence ID" value="KAJ8956838.1"/>
    <property type="molecule type" value="Genomic_DNA"/>
</dbReference>
<keyword evidence="1" id="KW-0853">WD repeat</keyword>
<dbReference type="GO" id="GO:0005643">
    <property type="term" value="C:nuclear pore"/>
    <property type="evidence" value="ECO:0007669"/>
    <property type="project" value="TreeGrafter"/>
</dbReference>
<dbReference type="InterPro" id="IPR057403">
    <property type="entry name" value="Beta-prop_Aladin"/>
</dbReference>
<name>A0AAV8Z037_9CUCU</name>
<protein>
    <recommendedName>
        <fullName evidence="3">Aladin seven-bladed propeller domain-containing protein</fullName>
    </recommendedName>
</protein>
<dbReference type="PANTHER" id="PTHR14494:SF0">
    <property type="entry name" value="ALADIN"/>
    <property type="match status" value="1"/>
</dbReference>
<reference evidence="4" key="1">
    <citation type="journal article" date="2023" name="Insect Mol. Biol.">
        <title>Genome sequencing provides insights into the evolution of gene families encoding plant cell wall-degrading enzymes in longhorned beetles.</title>
        <authorList>
            <person name="Shin N.R."/>
            <person name="Okamura Y."/>
            <person name="Kirsch R."/>
            <person name="Pauchet Y."/>
        </authorList>
    </citation>
    <scope>NUCLEOTIDE SEQUENCE</scope>
    <source>
        <strain evidence="4">AMC_N1</strain>
    </source>
</reference>
<dbReference type="Proteomes" id="UP001162162">
    <property type="component" value="Unassembled WGS sequence"/>
</dbReference>
<comment type="caution">
    <text evidence="4">The sequence shown here is derived from an EMBL/GenBank/DDBJ whole genome shotgun (WGS) entry which is preliminary data.</text>
</comment>
<dbReference type="SUPFAM" id="SSF50978">
    <property type="entry name" value="WD40 repeat-like"/>
    <property type="match status" value="1"/>
</dbReference>
<sequence>MRCLTDFEVPNDGEISLCEINGRMHAMNYNYANVNAFTNTVENYPKIHITRNLLHPVSSGDEGRALFLPVNVSFLKQLTQVYYEQGLVGVTHRFHPQSVDRFERYSSPSLINEVSQARNWSCDTIRCITWHPYVPKLAVATCDDNVRIFSGDDNSITPLLRTKQQRNITCIAWRPLSNTELAVGHENGIIVWNVDPNSSVARPSISNAMILQRIEHRPVVSIAWSPKGDKLISVAACDNTILVWDVELDKTSSLKRPGGSGNILVKWSPTGEKLFTCTNGLTFRVWDCRTWENERWSVLDGRVQSACWSNCGTTLLFATNIEPIIYGVIVKNDLIFSSDVETSSTQAIPLFDATKIDIDGVLVGGPVQCMESDPKGKHLAVLFQDTSCVAVFNIVREPGLQLIASSLVTGLPEEKSSTISFVQKFDAGACLTIGWSSGRIQYYPIVYTDLASNSDSNQTSNTSLYSSFSVSSFNK</sequence>
<feature type="domain" description="Aladin seven-bladed propeller" evidence="3">
    <location>
        <begin position="107"/>
        <end position="446"/>
    </location>
</feature>
<keyword evidence="5" id="KW-1185">Reference proteome</keyword>
<evidence type="ECO:0000313" key="4">
    <source>
        <dbReference type="EMBL" id="KAJ8956838.1"/>
    </source>
</evidence>
<dbReference type="GO" id="GO:0006913">
    <property type="term" value="P:nucleocytoplasmic transport"/>
    <property type="evidence" value="ECO:0007669"/>
    <property type="project" value="TreeGrafter"/>
</dbReference>
<dbReference type="SMART" id="SM00320">
    <property type="entry name" value="WD40"/>
    <property type="match status" value="4"/>
</dbReference>
<accession>A0AAV8Z037</accession>
<dbReference type="PROSITE" id="PS50082">
    <property type="entry name" value="WD_REPEATS_2"/>
    <property type="match status" value="1"/>
</dbReference>
<evidence type="ECO:0000256" key="1">
    <source>
        <dbReference type="PROSITE-ProRule" id="PRU00221"/>
    </source>
</evidence>
<feature type="region of interest" description="Disordered" evidence="2">
    <location>
        <begin position="453"/>
        <end position="475"/>
    </location>
</feature>
<evidence type="ECO:0000313" key="5">
    <source>
        <dbReference type="Proteomes" id="UP001162162"/>
    </source>
</evidence>
<dbReference type="AlphaFoldDB" id="A0AAV8Z037"/>
<dbReference type="InterPro" id="IPR036322">
    <property type="entry name" value="WD40_repeat_dom_sf"/>
</dbReference>